<dbReference type="Proteomes" id="UP001168552">
    <property type="component" value="Unassembled WGS sequence"/>
</dbReference>
<protein>
    <submittedName>
        <fullName evidence="1">Uncharacterized protein</fullName>
    </submittedName>
</protein>
<name>A0ABT8F6A1_9BACT</name>
<dbReference type="EMBL" id="JAUHJS010000004">
    <property type="protein sequence ID" value="MDN4165761.1"/>
    <property type="molecule type" value="Genomic_DNA"/>
</dbReference>
<comment type="caution">
    <text evidence="1">The sequence shown here is derived from an EMBL/GenBank/DDBJ whole genome shotgun (WGS) entry which is preliminary data.</text>
</comment>
<gene>
    <name evidence="1" type="ORF">QWY31_09620</name>
</gene>
<accession>A0ABT8F6A1</accession>
<organism evidence="1 2">
    <name type="scientific">Shiella aurantiaca</name>
    <dbReference type="NCBI Taxonomy" id="3058365"/>
    <lineage>
        <taxon>Bacteria</taxon>
        <taxon>Pseudomonadati</taxon>
        <taxon>Bacteroidota</taxon>
        <taxon>Cytophagia</taxon>
        <taxon>Cytophagales</taxon>
        <taxon>Shiellaceae</taxon>
        <taxon>Shiella</taxon>
    </lineage>
</organism>
<dbReference type="RefSeq" id="WP_320004291.1">
    <property type="nucleotide sequence ID" value="NZ_JAUHJS010000004.1"/>
</dbReference>
<sequence length="62" mass="7199">MENRLKEHLRKIADSLTPESTLEDVYEQLALLEDIELSEKEVKEGKVVTQAKVKEMAQSWLK</sequence>
<evidence type="ECO:0000313" key="2">
    <source>
        <dbReference type="Proteomes" id="UP001168552"/>
    </source>
</evidence>
<reference evidence="1" key="1">
    <citation type="submission" date="2023-06" db="EMBL/GenBank/DDBJ databases">
        <title>Cytophagales bacterium Strain LB-30, isolated from soil.</title>
        <authorList>
            <person name="Liu B."/>
        </authorList>
    </citation>
    <scope>NUCLEOTIDE SEQUENCE</scope>
    <source>
        <strain evidence="1">LB-30</strain>
    </source>
</reference>
<evidence type="ECO:0000313" key="1">
    <source>
        <dbReference type="EMBL" id="MDN4165761.1"/>
    </source>
</evidence>
<proteinExistence type="predicted"/>
<keyword evidence="2" id="KW-1185">Reference proteome</keyword>